<keyword evidence="1" id="KW-0812">Transmembrane</keyword>
<accession>A0A2H3A3H3</accession>
<evidence type="ECO:0000313" key="3">
    <source>
        <dbReference type="EMBL" id="OTA05834.1"/>
    </source>
</evidence>
<name>A0A2H3A3H3_TRIPA</name>
<keyword evidence="4" id="KW-1185">Reference proteome</keyword>
<organism evidence="3 4">
    <name type="scientific">Trichoderma parareesei</name>
    <name type="common">Filamentous fungus</name>
    <dbReference type="NCBI Taxonomy" id="858221"/>
    <lineage>
        <taxon>Eukaryota</taxon>
        <taxon>Fungi</taxon>
        <taxon>Dikarya</taxon>
        <taxon>Ascomycota</taxon>
        <taxon>Pezizomycotina</taxon>
        <taxon>Sordariomycetes</taxon>
        <taxon>Hypocreomycetidae</taxon>
        <taxon>Hypocreales</taxon>
        <taxon>Hypocreaceae</taxon>
        <taxon>Trichoderma</taxon>
    </lineage>
</organism>
<dbReference type="OrthoDB" id="2596908at2759"/>
<evidence type="ECO:0000313" key="4">
    <source>
        <dbReference type="Proteomes" id="UP000219286"/>
    </source>
</evidence>
<dbReference type="Proteomes" id="UP000219286">
    <property type="component" value="Unassembled WGS sequence"/>
</dbReference>
<evidence type="ECO:0000256" key="2">
    <source>
        <dbReference type="SAM" id="SignalP"/>
    </source>
</evidence>
<dbReference type="AlphaFoldDB" id="A0A2H3A3H3"/>
<evidence type="ECO:0008006" key="5">
    <source>
        <dbReference type="Google" id="ProtNLM"/>
    </source>
</evidence>
<feature type="chain" id="PRO_5013581269" description="SSCRP protein" evidence="2">
    <location>
        <begin position="19"/>
        <end position="336"/>
    </location>
</feature>
<comment type="caution">
    <text evidence="3">The sequence shown here is derived from an EMBL/GenBank/DDBJ whole genome shotgun (WGS) entry which is preliminary data.</text>
</comment>
<dbReference type="EMBL" id="LFMI01000641">
    <property type="protein sequence ID" value="OTA05834.1"/>
    <property type="molecule type" value="Genomic_DNA"/>
</dbReference>
<proteinExistence type="predicted"/>
<feature type="signal peptide" evidence="2">
    <location>
        <begin position="1"/>
        <end position="18"/>
    </location>
</feature>
<feature type="transmembrane region" description="Helical" evidence="1">
    <location>
        <begin position="275"/>
        <end position="300"/>
    </location>
</feature>
<protein>
    <recommendedName>
        <fullName evidence="5">SSCRP protein</fullName>
    </recommendedName>
</protein>
<gene>
    <name evidence="3" type="ORF">A9Z42_0065420</name>
</gene>
<reference evidence="3 4" key="1">
    <citation type="journal article" date="2015" name="Genome Announc.">
        <title>Genome sequence and annotation of Trichoderma parareesei, the ancestor of the cellulase producer Trichoderma reesei.</title>
        <authorList>
            <person name="Yang D."/>
            <person name="Pomraning K."/>
            <person name="Kopchinskiy A."/>
            <person name="Karimi Aghcheh R."/>
            <person name="Atanasova L."/>
            <person name="Chenthamara K."/>
            <person name="Baker S.E."/>
            <person name="Zhang R."/>
            <person name="Shen Q."/>
            <person name="Freitag M."/>
            <person name="Kubicek C.P."/>
            <person name="Druzhinina I.S."/>
        </authorList>
    </citation>
    <scope>NUCLEOTIDE SEQUENCE [LARGE SCALE GENOMIC DNA]</scope>
    <source>
        <strain evidence="3 4">CBS 125925</strain>
    </source>
</reference>
<keyword evidence="1" id="KW-1133">Transmembrane helix</keyword>
<sequence length="336" mass="35821">MFSRLTLAATLLATTALAQNALHAGSVLRTDDVLSKPYASLLSFSEESAAVARDLDARAAANSSIPSDVKLLPNGSLDFSAWNNLTDVACKQRLSTITRTSNPSGDCICYNLPMLDVTTGMFEADLRLYRISAPRDDFVGVPPSEIQVGVVYKGASVTPMKPADANSGSSPSVNVTKRADVQSSSPTLLQSYMLVGQIDKDRMKTNLSIADLEALVLPTLTLSAETPNGRISSNVSLNEAVFLVGVFSTDVVLSDFAAAQLAVTQQHDALKNGTVAFILPGVNILIFPVGLIITSVWLAIGLAAYGFGTYERIQHVAAYKRRAMHASRDAAAYRTF</sequence>
<keyword evidence="1" id="KW-0472">Membrane</keyword>
<keyword evidence="2" id="KW-0732">Signal</keyword>
<evidence type="ECO:0000256" key="1">
    <source>
        <dbReference type="SAM" id="Phobius"/>
    </source>
</evidence>